<accession>A0ABT3YD05</accession>
<name>A0ABT3YD05_9HYPH</name>
<dbReference type="EMBL" id="JAOVZQ010000001">
    <property type="protein sequence ID" value="MCY0093770.1"/>
    <property type="molecule type" value="Genomic_DNA"/>
</dbReference>
<evidence type="ECO:0000313" key="2">
    <source>
        <dbReference type="Proteomes" id="UP001081283"/>
    </source>
</evidence>
<sequence length="72" mass="8410">MYRERNERLQIMVSPEELAAIDDWRFTQRMPSRASAVRELLRRGLQAEGVTIAEAHEKSSDFGVIEKRYDAE</sequence>
<proteinExistence type="predicted"/>
<evidence type="ECO:0008006" key="3">
    <source>
        <dbReference type="Google" id="ProtNLM"/>
    </source>
</evidence>
<dbReference type="RefSeq" id="WP_267611717.1">
    <property type="nucleotide sequence ID" value="NZ_JAOVZQ010000001.1"/>
</dbReference>
<protein>
    <recommendedName>
        <fullName evidence="3">Ribbon-helix-helix protein CopG domain-containing protein</fullName>
    </recommendedName>
</protein>
<evidence type="ECO:0000313" key="1">
    <source>
        <dbReference type="EMBL" id="MCY0093770.1"/>
    </source>
</evidence>
<gene>
    <name evidence="1" type="ORF">OEG82_07020</name>
</gene>
<keyword evidence="2" id="KW-1185">Reference proteome</keyword>
<organism evidence="1 2">
    <name type="scientific">Hoeflea ulvae</name>
    <dbReference type="NCBI Taxonomy" id="2983764"/>
    <lineage>
        <taxon>Bacteria</taxon>
        <taxon>Pseudomonadati</taxon>
        <taxon>Pseudomonadota</taxon>
        <taxon>Alphaproteobacteria</taxon>
        <taxon>Hyphomicrobiales</taxon>
        <taxon>Rhizobiaceae</taxon>
        <taxon>Hoeflea</taxon>
    </lineage>
</organism>
<reference evidence="1" key="1">
    <citation type="submission" date="2022-10" db="EMBL/GenBank/DDBJ databases">
        <title>Hoeflea sp. J2-29, isolated from marine algae.</title>
        <authorList>
            <person name="Kristyanto S."/>
            <person name="Kim J.M."/>
            <person name="Jeon C.O."/>
        </authorList>
    </citation>
    <scope>NUCLEOTIDE SEQUENCE</scope>
    <source>
        <strain evidence="1">J2-29</strain>
    </source>
</reference>
<comment type="caution">
    <text evidence="1">The sequence shown here is derived from an EMBL/GenBank/DDBJ whole genome shotgun (WGS) entry which is preliminary data.</text>
</comment>
<dbReference type="Proteomes" id="UP001081283">
    <property type="component" value="Unassembled WGS sequence"/>
</dbReference>